<proteinExistence type="predicted"/>
<dbReference type="EMBL" id="BKZV01000001">
    <property type="protein sequence ID" value="GER82460.1"/>
    <property type="molecule type" value="Genomic_DNA"/>
</dbReference>
<evidence type="ECO:0000313" key="1">
    <source>
        <dbReference type="EMBL" id="GER82460.1"/>
    </source>
</evidence>
<reference evidence="1 2" key="1">
    <citation type="journal article" date="2019" name="Int. J. Syst. Evol. Microbiol.">
        <title>Thermogemmatispora aurantia sp. nov. and Thermogemmatispora argillosa sp. nov., within the class Ktedonobacteria, and emended description of the genus Thermogemmatispora.</title>
        <authorList>
            <person name="Zheng Y."/>
            <person name="Wang C.M."/>
            <person name="Sakai Y."/>
            <person name="Abe K."/>
            <person name="Yokota A."/>
            <person name="Yabe S."/>
        </authorList>
    </citation>
    <scope>NUCLEOTIDE SEQUENCE [LARGE SCALE GENOMIC DNA]</scope>
    <source>
        <strain evidence="1 2">A1-2</strain>
    </source>
</reference>
<name>A0A5J4K710_9CHLR</name>
<sequence>MFYSPGVPAILGMHMHAFSKVGEDGEGAGNCWLVTPVTLVPPLSQRPGEKEYMSA</sequence>
<gene>
    <name evidence="1" type="ORF">KTAU_10970</name>
</gene>
<organism evidence="1 2">
    <name type="scientific">Thermogemmatispora aurantia</name>
    <dbReference type="NCBI Taxonomy" id="2045279"/>
    <lineage>
        <taxon>Bacteria</taxon>
        <taxon>Bacillati</taxon>
        <taxon>Chloroflexota</taxon>
        <taxon>Ktedonobacteria</taxon>
        <taxon>Thermogemmatisporales</taxon>
        <taxon>Thermogemmatisporaceae</taxon>
        <taxon>Thermogemmatispora</taxon>
    </lineage>
</organism>
<comment type="caution">
    <text evidence="1">The sequence shown here is derived from an EMBL/GenBank/DDBJ whole genome shotgun (WGS) entry which is preliminary data.</text>
</comment>
<evidence type="ECO:0000313" key="2">
    <source>
        <dbReference type="Proteomes" id="UP000334820"/>
    </source>
</evidence>
<keyword evidence="2" id="KW-1185">Reference proteome</keyword>
<dbReference type="AlphaFoldDB" id="A0A5J4K710"/>
<accession>A0A5J4K710</accession>
<protein>
    <submittedName>
        <fullName evidence="1">Uncharacterized protein</fullName>
    </submittedName>
</protein>
<dbReference type="Proteomes" id="UP000334820">
    <property type="component" value="Unassembled WGS sequence"/>
</dbReference>